<evidence type="ECO:0000256" key="5">
    <source>
        <dbReference type="ARBA" id="ARBA00023136"/>
    </source>
</evidence>
<feature type="transmembrane region" description="Helical" evidence="6">
    <location>
        <begin position="789"/>
        <end position="812"/>
    </location>
</feature>
<dbReference type="EMBL" id="JAUJWW010000005">
    <property type="protein sequence ID" value="MDN7228225.1"/>
    <property type="molecule type" value="Genomic_DNA"/>
</dbReference>
<dbReference type="InterPro" id="IPR038766">
    <property type="entry name" value="Membrane_comp_ABC_pdt"/>
</dbReference>
<feature type="domain" description="ABC3 transporter permease C-terminal" evidence="7">
    <location>
        <begin position="705"/>
        <end position="818"/>
    </location>
</feature>
<evidence type="ECO:0000256" key="2">
    <source>
        <dbReference type="ARBA" id="ARBA00022475"/>
    </source>
</evidence>
<dbReference type="PANTHER" id="PTHR30287">
    <property type="entry name" value="MEMBRANE COMPONENT OF PREDICTED ABC SUPERFAMILY METABOLITE UPTAKE TRANSPORTER"/>
    <property type="match status" value="1"/>
</dbReference>
<protein>
    <submittedName>
        <fullName evidence="9">ABC transporter permease</fullName>
    </submittedName>
</protein>
<feature type="domain" description="MacB-like periplasmic core" evidence="8">
    <location>
        <begin position="20"/>
        <end position="220"/>
    </location>
</feature>
<feature type="transmembrane region" description="Helical" evidence="6">
    <location>
        <begin position="337"/>
        <end position="359"/>
    </location>
</feature>
<dbReference type="Pfam" id="PF12704">
    <property type="entry name" value="MacB_PCD"/>
    <property type="match status" value="1"/>
</dbReference>
<gene>
    <name evidence="9" type="ORF">QWY15_13040</name>
</gene>
<feature type="transmembrane region" description="Helical" evidence="6">
    <location>
        <begin position="473"/>
        <end position="492"/>
    </location>
</feature>
<feature type="transmembrane region" description="Helical" evidence="6">
    <location>
        <begin position="389"/>
        <end position="410"/>
    </location>
</feature>
<dbReference type="PANTHER" id="PTHR30287:SF2">
    <property type="entry name" value="BLL1001 PROTEIN"/>
    <property type="match status" value="1"/>
</dbReference>
<accession>A0ABT8MTJ0</accession>
<comment type="subcellular location">
    <subcellularLocation>
        <location evidence="1">Cell membrane</location>
        <topology evidence="1">Multi-pass membrane protein</topology>
    </subcellularLocation>
</comment>
<feature type="transmembrane region" description="Helical" evidence="6">
    <location>
        <begin position="17"/>
        <end position="41"/>
    </location>
</feature>
<dbReference type="RefSeq" id="WP_300980887.1">
    <property type="nucleotide sequence ID" value="NZ_CP129238.1"/>
</dbReference>
<feature type="transmembrane region" description="Helical" evidence="6">
    <location>
        <begin position="417"/>
        <end position="438"/>
    </location>
</feature>
<evidence type="ECO:0000313" key="9">
    <source>
        <dbReference type="EMBL" id="MDN7228225.1"/>
    </source>
</evidence>
<feature type="transmembrane region" description="Helical" evidence="6">
    <location>
        <begin position="296"/>
        <end position="316"/>
    </location>
</feature>
<evidence type="ECO:0000256" key="6">
    <source>
        <dbReference type="SAM" id="Phobius"/>
    </source>
</evidence>
<dbReference type="Pfam" id="PF02687">
    <property type="entry name" value="FtsX"/>
    <property type="match status" value="2"/>
</dbReference>
<feature type="transmembrane region" description="Helical" evidence="6">
    <location>
        <begin position="701"/>
        <end position="724"/>
    </location>
</feature>
<evidence type="ECO:0000256" key="3">
    <source>
        <dbReference type="ARBA" id="ARBA00022692"/>
    </source>
</evidence>
<keyword evidence="2" id="KW-1003">Cell membrane</keyword>
<sequence length="828" mass="91509">MKSLNQLAYRLFRENKFLVFTSIMSIAIAVSLVITMSLFAVNAKQTLENDLREMYGDLDIALVFSDDNLVENEKELYHAVSNHASTISVSEALVTQAYVAPLGGEVYALGIENDPIAKSRYKTSVDLREDSVIITENLAKSLKLLKGDQIEIEQDSFEIVEVLKNAQGTGISPDMVMFTLERAKLFNTGELPKHKNETTALMVKTKEKSDLIAMANDFKKIQPGLRVDIIEQDEAAKSNLDSLNLFIVILSMLILIVTSIMVISNFDLFVYKNKNQFAIMRALGAKTTQLAKVIRIQSILITVAGALLGTMISYLANQFLQPNFGQWFSISLSQEPFAWEVAVPVLVASSMVIQLFLYIPVLKSSKILPLAILQENEELDFKNENTRKVAMKILWIISIVSLLFGTILVVNDAARTLLILLSAFLLLAGLFMAMPIWLTRSLNFLMPVFRRVFSSNFVIAIQNLKPQVKKNSFVILSISVVMIIAVFGSVLLNTIRDNNIEYINEQFPTSVVIKSRIQQSEINPSELIKEVRKRMPGVKVATVSTYGGAELLGNGGSVSFDYTLVDLEALHDVGVLAEAAGKDLAKKAIVSPEFAKRHGLSVGDSLEIGIYSEEMQQAEYVTTMAVSAISEAVPTGEVLFDWQAKALNISSTNFQKAYVKSTDESAALNSLETLKNMYPEVTVNTHGVSIKEASHMFLQHWAIFIIVLIVLVVSVIAGVFNTLLNNILVKRKEFAVLRTIGVKPWGVVKIVVTQISFYLVSGLMFGLVCGVLFSLTVSLVDPGSPTIDYLLILGVAGAMWFISLVIFIPVGWKIGNKKISLEILSDNK</sequence>
<evidence type="ECO:0000259" key="7">
    <source>
        <dbReference type="Pfam" id="PF02687"/>
    </source>
</evidence>
<keyword evidence="10" id="KW-1185">Reference proteome</keyword>
<keyword evidence="4 6" id="KW-1133">Transmembrane helix</keyword>
<feature type="domain" description="ABC3 transporter permease C-terminal" evidence="7">
    <location>
        <begin position="249"/>
        <end position="367"/>
    </location>
</feature>
<feature type="transmembrane region" description="Helical" evidence="6">
    <location>
        <begin position="243"/>
        <end position="263"/>
    </location>
</feature>
<evidence type="ECO:0000259" key="8">
    <source>
        <dbReference type="Pfam" id="PF12704"/>
    </source>
</evidence>
<evidence type="ECO:0000256" key="1">
    <source>
        <dbReference type="ARBA" id="ARBA00004651"/>
    </source>
</evidence>
<reference evidence="9 10" key="1">
    <citation type="submission" date="2023-06" db="EMBL/GenBank/DDBJ databases">
        <title>Novel species in genus Planococcus.</title>
        <authorList>
            <person name="Ning S."/>
        </authorList>
    </citation>
    <scope>NUCLEOTIDE SEQUENCE [LARGE SCALE GENOMIC DNA]</scope>
    <source>
        <strain evidence="9 10">N064</strain>
    </source>
</reference>
<dbReference type="InterPro" id="IPR025857">
    <property type="entry name" value="MacB_PCD"/>
</dbReference>
<dbReference type="Proteomes" id="UP001172054">
    <property type="component" value="Unassembled WGS sequence"/>
</dbReference>
<evidence type="ECO:0000313" key="10">
    <source>
        <dbReference type="Proteomes" id="UP001172054"/>
    </source>
</evidence>
<feature type="transmembrane region" description="Helical" evidence="6">
    <location>
        <begin position="757"/>
        <end position="777"/>
    </location>
</feature>
<keyword evidence="5 6" id="KW-0472">Membrane</keyword>
<dbReference type="InterPro" id="IPR003838">
    <property type="entry name" value="ABC3_permease_C"/>
</dbReference>
<proteinExistence type="predicted"/>
<organism evidence="9 10">
    <name type="scientific">Planococcus liqunii</name>
    <dbReference type="NCBI Taxonomy" id="3058394"/>
    <lineage>
        <taxon>Bacteria</taxon>
        <taxon>Bacillati</taxon>
        <taxon>Bacillota</taxon>
        <taxon>Bacilli</taxon>
        <taxon>Bacillales</taxon>
        <taxon>Caryophanaceae</taxon>
        <taxon>Planococcus</taxon>
    </lineage>
</organism>
<evidence type="ECO:0000256" key="4">
    <source>
        <dbReference type="ARBA" id="ARBA00022989"/>
    </source>
</evidence>
<name>A0ABT8MTJ0_9BACL</name>
<comment type="caution">
    <text evidence="9">The sequence shown here is derived from an EMBL/GenBank/DDBJ whole genome shotgun (WGS) entry which is preliminary data.</text>
</comment>
<keyword evidence="3 6" id="KW-0812">Transmembrane</keyword>